<organism evidence="3 4">
    <name type="scientific">Cannabis sativa</name>
    <name type="common">Hemp</name>
    <name type="synonym">Marijuana</name>
    <dbReference type="NCBI Taxonomy" id="3483"/>
    <lineage>
        <taxon>Eukaryota</taxon>
        <taxon>Viridiplantae</taxon>
        <taxon>Streptophyta</taxon>
        <taxon>Embryophyta</taxon>
        <taxon>Tracheophyta</taxon>
        <taxon>Spermatophyta</taxon>
        <taxon>Magnoliopsida</taxon>
        <taxon>eudicotyledons</taxon>
        <taxon>Gunneridae</taxon>
        <taxon>Pentapetalae</taxon>
        <taxon>rosids</taxon>
        <taxon>fabids</taxon>
        <taxon>Rosales</taxon>
        <taxon>Cannabaceae</taxon>
        <taxon>Cannabis</taxon>
    </lineage>
</organism>
<dbReference type="PANTHER" id="PTHR12634">
    <property type="entry name" value="SIT4 YEAST -ASSOCIATING PROTEIN-RELATED"/>
    <property type="match status" value="1"/>
</dbReference>
<dbReference type="PANTHER" id="PTHR12634:SF37">
    <property type="entry name" value="SIT4 PHOSPHATASE-ASSOCIATED FAMILY PROTEIN"/>
    <property type="match status" value="1"/>
</dbReference>
<accession>A0A803Q2V7</accession>
<proteinExistence type="inferred from homology"/>
<evidence type="ECO:0000313" key="3">
    <source>
        <dbReference type="EnsemblPlants" id="cds.evm.model.07.1504"/>
    </source>
</evidence>
<dbReference type="InterPro" id="IPR007587">
    <property type="entry name" value="SAPS"/>
</dbReference>
<evidence type="ECO:0008006" key="5">
    <source>
        <dbReference type="Google" id="ProtNLM"/>
    </source>
</evidence>
<dbReference type="InterPro" id="IPR011989">
    <property type="entry name" value="ARM-like"/>
</dbReference>
<feature type="region of interest" description="Disordered" evidence="2">
    <location>
        <begin position="691"/>
        <end position="863"/>
    </location>
</feature>
<dbReference type="Pfam" id="PF04499">
    <property type="entry name" value="SAPS"/>
    <property type="match status" value="1"/>
</dbReference>
<dbReference type="Gene3D" id="1.25.10.10">
    <property type="entry name" value="Leucine-rich Repeat Variant"/>
    <property type="match status" value="1"/>
</dbReference>
<dbReference type="Proteomes" id="UP000596661">
    <property type="component" value="Chromosome 7"/>
</dbReference>
<dbReference type="InterPro" id="IPR016024">
    <property type="entry name" value="ARM-type_fold"/>
</dbReference>
<feature type="compositionally biased region" description="Basic and acidic residues" evidence="2">
    <location>
        <begin position="852"/>
        <end position="863"/>
    </location>
</feature>
<protein>
    <recommendedName>
        <fullName evidence="5">SIT4 phosphatase-associated family protein</fullName>
    </recommendedName>
</protein>
<reference evidence="3" key="2">
    <citation type="submission" date="2021-03" db="UniProtKB">
        <authorList>
            <consortium name="EnsemblPlants"/>
        </authorList>
    </citation>
    <scope>IDENTIFICATION</scope>
</reference>
<dbReference type="AlphaFoldDB" id="A0A803Q2V7"/>
<evidence type="ECO:0000256" key="1">
    <source>
        <dbReference type="ARBA" id="ARBA00006180"/>
    </source>
</evidence>
<dbReference type="GO" id="GO:0019903">
    <property type="term" value="F:protein phosphatase binding"/>
    <property type="evidence" value="ECO:0007669"/>
    <property type="project" value="InterPro"/>
</dbReference>
<feature type="compositionally biased region" description="Low complexity" evidence="2">
    <location>
        <begin position="798"/>
        <end position="810"/>
    </location>
</feature>
<dbReference type="EnsemblPlants" id="evm.model.07.1504">
    <property type="protein sequence ID" value="cds.evm.model.07.1504"/>
    <property type="gene ID" value="evm.TU.07.1504"/>
</dbReference>
<evidence type="ECO:0000313" key="4">
    <source>
        <dbReference type="Proteomes" id="UP000596661"/>
    </source>
</evidence>
<dbReference type="EMBL" id="UZAU01000669">
    <property type="status" value="NOT_ANNOTATED_CDS"/>
    <property type="molecule type" value="Genomic_DNA"/>
</dbReference>
<feature type="compositionally biased region" description="Basic and acidic residues" evidence="2">
    <location>
        <begin position="825"/>
        <end position="836"/>
    </location>
</feature>
<comment type="similarity">
    <text evidence="1">Belongs to the SAPS family.</text>
</comment>
<dbReference type="SUPFAM" id="SSF48371">
    <property type="entry name" value="ARM repeat"/>
    <property type="match status" value="1"/>
</dbReference>
<sequence length="863" mass="95374">MIKTTCWRIKLGRTVQINEEKWLPQPATFSRRLPVVVPPNSALATLKNEDGSWNVKAIENWFLKLFSLDLLWRNLYGDFVESRELMACARVSRSGVSVDLTTVSLSGTHFCCLIQHVLAYGGLVHCVSCFSKYPNVETILDKDNFTLEELLDEDEIIQECKALNGRLINFLRERTQVEQLIRYIVEEAPEDADRSRSVKFPFIACEIFTCEVDIILKTLVEDEELMGLLFSFLEPKHTHSPFLAGYFSKVVICLLLRKTAPFLSYIQAHREIMQKLVDLIGITSIMEVLIRLIGLMNICINYTDAVQWIQDTNVLEMIVDKFSSSDSPEVHANAAETLCAITRFAPAGLSAKISSPSFVGRLFRHALEESRPKSVLNNSLTICITLLDPKRLNMGAYHMFGRQMTLGSTVTANPETVEGMLESLGDLLKLLDVSSSDNILLTTYGKLQPPLGKHRLKIVEFISVLLAVGSEAAEKELIRLGALQRISDLFFEYPYNNFLHHHVENIINSCLESKNAPLVEHILRDCNLVGKILEAEKNTTLTADSNKPTVPAEGRSLPRIGNIGHITRLSNKINQLGNTNSDVQALLQANSEWSDHTNVLAKRNALENVYQWACGYVLLLKIVSSTNNLSQAFRYGMYSNDMDEGHGSLERGDDEDVYFDDESAEVVISSLRLGDDQDSGSLFTNSNWFAFEEDNSDPNERSTGPLASPSPNAEGTSALSGGEDVVNVGKDITVEVETVSEHDKANEDDELIDTATPSVEPEAKSEDNETWDSGDPSSILPNGELPLESPDAAKPLESSDAAEPSPSSPDKVVDKEAASGPPAASEDKNPPSKSDDEIAVSDPATTGIAETAVDKDASFHSHY</sequence>
<evidence type="ECO:0000256" key="2">
    <source>
        <dbReference type="SAM" id="MobiDB-lite"/>
    </source>
</evidence>
<dbReference type="GO" id="GO:0019888">
    <property type="term" value="F:protein phosphatase regulator activity"/>
    <property type="evidence" value="ECO:0007669"/>
    <property type="project" value="TreeGrafter"/>
</dbReference>
<dbReference type="Gramene" id="evm.model.07.1504">
    <property type="protein sequence ID" value="cds.evm.model.07.1504"/>
    <property type="gene ID" value="evm.TU.07.1504"/>
</dbReference>
<keyword evidence="4" id="KW-1185">Reference proteome</keyword>
<dbReference type="OMA" id="MTQISNY"/>
<reference evidence="3" key="1">
    <citation type="submission" date="2018-11" db="EMBL/GenBank/DDBJ databases">
        <authorList>
            <person name="Grassa J C."/>
        </authorList>
    </citation>
    <scope>NUCLEOTIDE SEQUENCE [LARGE SCALE GENOMIC DNA]</scope>
</reference>
<name>A0A803Q2V7_CANSA</name>
<feature type="compositionally biased region" description="Polar residues" evidence="2">
    <location>
        <begin position="709"/>
        <end position="719"/>
    </location>
</feature>